<protein>
    <submittedName>
        <fullName evidence="1">Head protein</fullName>
    </submittedName>
</protein>
<reference evidence="1 2" key="1">
    <citation type="submission" date="2022-11" db="EMBL/GenBank/DDBJ databases">
        <title>Minimal conservation of predation-associated metabolite biosynthetic gene clusters underscores biosynthetic potential of Myxococcota including descriptions for ten novel species: Archangium lansinium sp. nov., Myxococcus landrumus sp. nov., Nannocystis bai.</title>
        <authorList>
            <person name="Ahearne A."/>
            <person name="Stevens C."/>
            <person name="Dowd S."/>
        </authorList>
    </citation>
    <scope>NUCLEOTIDE SEQUENCE [LARGE SCALE GENOMIC DNA]</scope>
    <source>
        <strain evidence="1 2">NCWAL01</strain>
    </source>
</reference>
<accession>A0ABT5DE38</accession>
<evidence type="ECO:0000313" key="2">
    <source>
        <dbReference type="Proteomes" id="UP001221838"/>
    </source>
</evidence>
<dbReference type="RefSeq" id="WP_272141963.1">
    <property type="nucleotide sequence ID" value="NZ_JAQNDM010000002.1"/>
</dbReference>
<comment type="caution">
    <text evidence="1">The sequence shown here is derived from an EMBL/GenBank/DDBJ whole genome shotgun (WGS) entry which is preliminary data.</text>
</comment>
<dbReference type="EMBL" id="JAQNDM010000002">
    <property type="protein sequence ID" value="MDC0711944.1"/>
    <property type="molecule type" value="Genomic_DNA"/>
</dbReference>
<organism evidence="1 2">
    <name type="scientific">Stigmatella ashevillensis</name>
    <dbReference type="NCBI Taxonomy" id="2995309"/>
    <lineage>
        <taxon>Bacteria</taxon>
        <taxon>Pseudomonadati</taxon>
        <taxon>Myxococcota</taxon>
        <taxon>Myxococcia</taxon>
        <taxon>Myxococcales</taxon>
        <taxon>Cystobacterineae</taxon>
        <taxon>Archangiaceae</taxon>
        <taxon>Stigmatella</taxon>
    </lineage>
</organism>
<proteinExistence type="predicted"/>
<keyword evidence="2" id="KW-1185">Reference proteome</keyword>
<name>A0ABT5DE38_9BACT</name>
<evidence type="ECO:0000313" key="1">
    <source>
        <dbReference type="EMBL" id="MDC0711944.1"/>
    </source>
</evidence>
<dbReference type="Proteomes" id="UP001221838">
    <property type="component" value="Unassembled WGS sequence"/>
</dbReference>
<sequence length="194" mass="22052">MKIGELSLESQELLGRLRESAQSTEEKERFLAAMDALKFIAATGQSLDFEDYRNSLDAKAPPLAIEAFKTREEADAWLKGHPRPPHLAYVLIAGEYHVVMHVPELNRRRLISHPVLEFYLADMIRDGIPAPVATFDTREEAGAWLNHQPEPPRQVFIQIAGEPYLVVYHHRINLRAFYPTSMAAMPEHPGETEN</sequence>
<gene>
    <name evidence="1" type="ORF">POL68_25980</name>
</gene>